<dbReference type="PROSITE" id="PS50885">
    <property type="entry name" value="HAMP"/>
    <property type="match status" value="1"/>
</dbReference>
<dbReference type="OrthoDB" id="9776552at2"/>
<dbReference type="EMBL" id="SLUO01000013">
    <property type="protein sequence ID" value="TCL55869.1"/>
    <property type="molecule type" value="Genomic_DNA"/>
</dbReference>
<protein>
    <submittedName>
        <fullName evidence="14">Histidine kinase/DNA gyrase B/HSP90-like ATPase</fullName>
    </submittedName>
</protein>
<keyword evidence="15" id="KW-1185">Reference proteome</keyword>
<dbReference type="STRING" id="1469948.GCA_000732725_00590"/>
<evidence type="ECO:0000256" key="4">
    <source>
        <dbReference type="ARBA" id="ARBA00022679"/>
    </source>
</evidence>
<evidence type="ECO:0000256" key="10">
    <source>
        <dbReference type="ARBA" id="ARBA00023012"/>
    </source>
</evidence>
<keyword evidence="4" id="KW-0808">Transferase</keyword>
<reference evidence="14 15" key="1">
    <citation type="submission" date="2019-03" db="EMBL/GenBank/DDBJ databases">
        <title>Genomic Encyclopedia of Type Strains, Phase IV (KMG-IV): sequencing the most valuable type-strain genomes for metagenomic binning, comparative biology and taxonomic classification.</title>
        <authorList>
            <person name="Goeker M."/>
        </authorList>
    </citation>
    <scope>NUCLEOTIDE SEQUENCE [LARGE SCALE GENOMIC DNA]</scope>
    <source>
        <strain evidence="14 15">DSM 100556</strain>
    </source>
</reference>
<evidence type="ECO:0000256" key="12">
    <source>
        <dbReference type="SAM" id="Phobius"/>
    </source>
</evidence>
<dbReference type="InterPro" id="IPR050640">
    <property type="entry name" value="Bact_2-comp_sensor_kinase"/>
</dbReference>
<gene>
    <name evidence="14" type="ORF">EDD76_1133</name>
</gene>
<feature type="domain" description="HAMP" evidence="13">
    <location>
        <begin position="313"/>
        <end position="365"/>
    </location>
</feature>
<keyword evidence="6" id="KW-0547">Nucleotide-binding</keyword>
<dbReference type="AlphaFoldDB" id="A0A4R1QPX0"/>
<comment type="caution">
    <text evidence="14">The sequence shown here is derived from an EMBL/GenBank/DDBJ whole genome shotgun (WGS) entry which is preliminary data.</text>
</comment>
<dbReference type="Gene3D" id="3.30.565.10">
    <property type="entry name" value="Histidine kinase-like ATPase, C-terminal domain"/>
    <property type="match status" value="1"/>
</dbReference>
<evidence type="ECO:0000256" key="8">
    <source>
        <dbReference type="ARBA" id="ARBA00022840"/>
    </source>
</evidence>
<dbReference type="SUPFAM" id="SSF158472">
    <property type="entry name" value="HAMP domain-like"/>
    <property type="match status" value="1"/>
</dbReference>
<keyword evidence="2" id="KW-1003">Cell membrane</keyword>
<keyword evidence="11 12" id="KW-0472">Membrane</keyword>
<evidence type="ECO:0000259" key="13">
    <source>
        <dbReference type="PROSITE" id="PS50885"/>
    </source>
</evidence>
<dbReference type="Pfam" id="PF00672">
    <property type="entry name" value="HAMP"/>
    <property type="match status" value="1"/>
</dbReference>
<dbReference type="GO" id="GO:0000155">
    <property type="term" value="F:phosphorelay sensor kinase activity"/>
    <property type="evidence" value="ECO:0007669"/>
    <property type="project" value="InterPro"/>
</dbReference>
<evidence type="ECO:0000256" key="1">
    <source>
        <dbReference type="ARBA" id="ARBA00004651"/>
    </source>
</evidence>
<comment type="subcellular location">
    <subcellularLocation>
        <location evidence="1">Cell membrane</location>
        <topology evidence="1">Multi-pass membrane protein</topology>
    </subcellularLocation>
</comment>
<dbReference type="InterPro" id="IPR036890">
    <property type="entry name" value="HATPase_C_sf"/>
</dbReference>
<dbReference type="Pfam" id="PF02518">
    <property type="entry name" value="HATPase_c"/>
    <property type="match status" value="1"/>
</dbReference>
<dbReference type="CDD" id="cd06225">
    <property type="entry name" value="HAMP"/>
    <property type="match status" value="1"/>
</dbReference>
<evidence type="ECO:0000256" key="5">
    <source>
        <dbReference type="ARBA" id="ARBA00022692"/>
    </source>
</evidence>
<keyword evidence="8" id="KW-0067">ATP-binding</keyword>
<dbReference type="GO" id="GO:0005524">
    <property type="term" value="F:ATP binding"/>
    <property type="evidence" value="ECO:0007669"/>
    <property type="project" value="UniProtKB-KW"/>
</dbReference>
<dbReference type="Pfam" id="PF06580">
    <property type="entry name" value="His_kinase"/>
    <property type="match status" value="1"/>
</dbReference>
<evidence type="ECO:0000256" key="6">
    <source>
        <dbReference type="ARBA" id="ARBA00022741"/>
    </source>
</evidence>
<dbReference type="SUPFAM" id="SSF55874">
    <property type="entry name" value="ATPase domain of HSP90 chaperone/DNA topoisomerase II/histidine kinase"/>
    <property type="match status" value="1"/>
</dbReference>
<keyword evidence="7 14" id="KW-0418">Kinase</keyword>
<evidence type="ECO:0000256" key="3">
    <source>
        <dbReference type="ARBA" id="ARBA00022553"/>
    </source>
</evidence>
<dbReference type="InterPro" id="IPR003594">
    <property type="entry name" value="HATPase_dom"/>
</dbReference>
<keyword evidence="10" id="KW-0902">Two-component regulatory system</keyword>
<keyword evidence="3" id="KW-0597">Phosphoprotein</keyword>
<organism evidence="14 15">
    <name type="scientific">Kineothrix alysoides</name>
    <dbReference type="NCBI Taxonomy" id="1469948"/>
    <lineage>
        <taxon>Bacteria</taxon>
        <taxon>Bacillati</taxon>
        <taxon>Bacillota</taxon>
        <taxon>Clostridia</taxon>
        <taxon>Lachnospirales</taxon>
        <taxon>Lachnospiraceae</taxon>
        <taxon>Kineothrix</taxon>
    </lineage>
</organism>
<dbReference type="PANTHER" id="PTHR34220:SF11">
    <property type="entry name" value="SENSOR PROTEIN KINASE HPTS"/>
    <property type="match status" value="1"/>
</dbReference>
<proteinExistence type="predicted"/>
<evidence type="ECO:0000256" key="11">
    <source>
        <dbReference type="ARBA" id="ARBA00023136"/>
    </source>
</evidence>
<evidence type="ECO:0000256" key="9">
    <source>
        <dbReference type="ARBA" id="ARBA00022989"/>
    </source>
</evidence>
<sequence length="599" mass="68623">MKKERIKILNHKISIQKRILGSMLLISMIPILLLAYFTLNISQKNMQNQLIQTRILGMNWMNDKLTTELGGYADLFYSFEINKKIKQGLISWVIGNNSIDSILPDIRNNFEDALNTDANIISVEIYNYLTGDGYIATRKSFQNGTWDKMDTVWNSRDTALQSNIVVRRDGSDFVVMHQINEFTTGKKIAVLVIRLNKHSFTDTIQKNIEEGESAILFNDEDLILAELGNYQNVSVQNNYIDIMQRIKEEPSGIFAENNHFYFYESINKGKLNLLYIVPDQLIRNQLKDTVTIAFIIMIFSLLAAALLSVLFSEIISKPIITLSKKMQTTDIHNFAADVPINRNDEIGLLQESFENMMTRNQELVTQEYQREIEKRNAQLRALQAQINPHFLYNTLQVIGGMSLSGKSEHIYPVVTALSDILRYAISFERESVTLEQEITYLKSYISIQNNRFDHRLQFETEISPRAMQSYIPKLILQPLVENCLEHGLNKKNEDWKIQLNAYEDIASDSLIITVSDNGLGMDSTQLDIIRTSLDSGNKETLNSSSHIGLSNVHSRIRIMSGPEYGLRIQSNQNEGTTITIKTKLLGKKELCETENTRQY</sequence>
<feature type="transmembrane region" description="Helical" evidence="12">
    <location>
        <begin position="292"/>
        <end position="315"/>
    </location>
</feature>
<evidence type="ECO:0000256" key="2">
    <source>
        <dbReference type="ARBA" id="ARBA00022475"/>
    </source>
</evidence>
<keyword evidence="9 12" id="KW-1133">Transmembrane helix</keyword>
<dbReference type="InterPro" id="IPR003660">
    <property type="entry name" value="HAMP_dom"/>
</dbReference>
<evidence type="ECO:0000256" key="7">
    <source>
        <dbReference type="ARBA" id="ARBA00022777"/>
    </source>
</evidence>
<dbReference type="Gene3D" id="6.10.340.10">
    <property type="match status" value="1"/>
</dbReference>
<dbReference type="Proteomes" id="UP000295718">
    <property type="component" value="Unassembled WGS sequence"/>
</dbReference>
<feature type="transmembrane region" description="Helical" evidence="12">
    <location>
        <begin position="20"/>
        <end position="39"/>
    </location>
</feature>
<accession>A0A4R1QPX0</accession>
<dbReference type="SMART" id="SM00304">
    <property type="entry name" value="HAMP"/>
    <property type="match status" value="1"/>
</dbReference>
<evidence type="ECO:0000313" key="14">
    <source>
        <dbReference type="EMBL" id="TCL55869.1"/>
    </source>
</evidence>
<name>A0A4R1QPX0_9FIRM</name>
<dbReference type="PANTHER" id="PTHR34220">
    <property type="entry name" value="SENSOR HISTIDINE KINASE YPDA"/>
    <property type="match status" value="1"/>
</dbReference>
<keyword evidence="5 12" id="KW-0812">Transmembrane</keyword>
<evidence type="ECO:0000313" key="15">
    <source>
        <dbReference type="Proteomes" id="UP000295718"/>
    </source>
</evidence>
<dbReference type="InterPro" id="IPR010559">
    <property type="entry name" value="Sig_transdc_His_kin_internal"/>
</dbReference>
<dbReference type="GO" id="GO:0005886">
    <property type="term" value="C:plasma membrane"/>
    <property type="evidence" value="ECO:0007669"/>
    <property type="project" value="UniProtKB-SubCell"/>
</dbReference>